<reference evidence="4" key="1">
    <citation type="journal article" date="2019" name="Int. J. Syst. Evol. Microbiol.">
        <title>The Global Catalogue of Microorganisms (GCM) 10K type strain sequencing project: providing services to taxonomists for standard genome sequencing and annotation.</title>
        <authorList>
            <consortium name="The Broad Institute Genomics Platform"/>
            <consortium name="The Broad Institute Genome Sequencing Center for Infectious Disease"/>
            <person name="Wu L."/>
            <person name="Ma J."/>
        </authorList>
    </citation>
    <scope>NUCLEOTIDE SEQUENCE [LARGE SCALE GENOMIC DNA]</scope>
    <source>
        <strain evidence="4">CCM 2767</strain>
    </source>
</reference>
<name>A0A8J3F2W0_9BURK</name>
<evidence type="ECO:0000259" key="2">
    <source>
        <dbReference type="Pfam" id="PF13628"/>
    </source>
</evidence>
<protein>
    <recommendedName>
        <fullName evidence="2">DUF4142 domain-containing protein</fullName>
    </recommendedName>
</protein>
<feature type="signal peptide" evidence="1">
    <location>
        <begin position="1"/>
        <end position="27"/>
    </location>
</feature>
<organism evidence="3 4">
    <name type="scientific">Oxalicibacterium faecigallinarum</name>
    <dbReference type="NCBI Taxonomy" id="573741"/>
    <lineage>
        <taxon>Bacteria</taxon>
        <taxon>Pseudomonadati</taxon>
        <taxon>Pseudomonadota</taxon>
        <taxon>Betaproteobacteria</taxon>
        <taxon>Burkholderiales</taxon>
        <taxon>Oxalobacteraceae</taxon>
        <taxon>Oxalicibacterium</taxon>
    </lineage>
</organism>
<sequence length="190" mass="20724">MSNSTLNKNLVIAALLMTGATTLPALADRTVTSEEGSPNTRMAKKVALDASDRQMLTKLAQGNQAEVDAAKLALEKSDSDAVKSFAQRMIDDHSKGLKEIHALAKDKEVKLPKEADKKHQAALSELKKLSGPAFDQKYLAQAGHADHQATLQLLKEIEKDANDADLKMLAKKMEPVVQSHLRMVEDIKSK</sequence>
<dbReference type="InterPro" id="IPR012347">
    <property type="entry name" value="Ferritin-like"/>
</dbReference>
<dbReference type="Proteomes" id="UP000642180">
    <property type="component" value="Unassembled WGS sequence"/>
</dbReference>
<keyword evidence="4" id="KW-1185">Reference proteome</keyword>
<proteinExistence type="predicted"/>
<dbReference type="AlphaFoldDB" id="A0A8J3F2W0"/>
<dbReference type="InterPro" id="IPR025419">
    <property type="entry name" value="DUF4142"/>
</dbReference>
<comment type="caution">
    <text evidence="3">The sequence shown here is derived from an EMBL/GenBank/DDBJ whole genome shotgun (WGS) entry which is preliminary data.</text>
</comment>
<keyword evidence="1" id="KW-0732">Signal</keyword>
<evidence type="ECO:0000313" key="3">
    <source>
        <dbReference type="EMBL" id="GGI18364.1"/>
    </source>
</evidence>
<feature type="domain" description="DUF4142" evidence="2">
    <location>
        <begin position="51"/>
        <end position="187"/>
    </location>
</feature>
<accession>A0A8J3F2W0</accession>
<dbReference type="RefSeq" id="WP_188380492.1">
    <property type="nucleotide sequence ID" value="NZ_BMDI01000001.1"/>
</dbReference>
<dbReference type="PANTHER" id="PTHR38593">
    <property type="entry name" value="BLR2558 PROTEIN"/>
    <property type="match status" value="1"/>
</dbReference>
<gene>
    <name evidence="3" type="ORF">GCM10008066_13640</name>
</gene>
<feature type="chain" id="PRO_5035284192" description="DUF4142 domain-containing protein" evidence="1">
    <location>
        <begin position="28"/>
        <end position="190"/>
    </location>
</feature>
<dbReference type="PANTHER" id="PTHR38593:SF1">
    <property type="entry name" value="BLR2558 PROTEIN"/>
    <property type="match status" value="1"/>
</dbReference>
<evidence type="ECO:0000313" key="4">
    <source>
        <dbReference type="Proteomes" id="UP000642180"/>
    </source>
</evidence>
<dbReference type="Pfam" id="PF13628">
    <property type="entry name" value="DUF4142"/>
    <property type="match status" value="1"/>
</dbReference>
<dbReference type="EMBL" id="BMDI01000001">
    <property type="protein sequence ID" value="GGI18364.1"/>
    <property type="molecule type" value="Genomic_DNA"/>
</dbReference>
<evidence type="ECO:0000256" key="1">
    <source>
        <dbReference type="SAM" id="SignalP"/>
    </source>
</evidence>
<dbReference type="Gene3D" id="1.20.1260.10">
    <property type="match status" value="1"/>
</dbReference>